<organism evidence="3 4">
    <name type="scientific">Hydrogenovibrio thermophilus</name>
    <dbReference type="NCBI Taxonomy" id="265883"/>
    <lineage>
        <taxon>Bacteria</taxon>
        <taxon>Pseudomonadati</taxon>
        <taxon>Pseudomonadota</taxon>
        <taxon>Gammaproteobacteria</taxon>
        <taxon>Thiotrichales</taxon>
        <taxon>Piscirickettsiaceae</taxon>
        <taxon>Hydrogenovibrio</taxon>
    </lineage>
</organism>
<evidence type="ECO:0000313" key="3">
    <source>
        <dbReference type="EMBL" id="QAB14876.1"/>
    </source>
</evidence>
<evidence type="ECO:0000313" key="4">
    <source>
        <dbReference type="Proteomes" id="UP000285478"/>
    </source>
</evidence>
<feature type="chain" id="PRO_5019481642" evidence="2">
    <location>
        <begin position="22"/>
        <end position="115"/>
    </location>
</feature>
<dbReference type="KEGG" id="htr:EPV75_03885"/>
<evidence type="ECO:0000256" key="1">
    <source>
        <dbReference type="SAM" id="MobiDB-lite"/>
    </source>
</evidence>
<dbReference type="RefSeq" id="WP_128384526.1">
    <property type="nucleotide sequence ID" value="NZ_CP035033.1"/>
</dbReference>
<feature type="compositionally biased region" description="Polar residues" evidence="1">
    <location>
        <begin position="55"/>
        <end position="68"/>
    </location>
</feature>
<dbReference type="Proteomes" id="UP000285478">
    <property type="component" value="Chromosome"/>
</dbReference>
<feature type="region of interest" description="Disordered" evidence="1">
    <location>
        <begin position="46"/>
        <end position="72"/>
    </location>
</feature>
<dbReference type="EMBL" id="CP035033">
    <property type="protein sequence ID" value="QAB14876.1"/>
    <property type="molecule type" value="Genomic_DNA"/>
</dbReference>
<dbReference type="AlphaFoldDB" id="A0A410H1T1"/>
<sequence length="115" mass="12872">MRQLSGWKVLLGLCLTVAVQAAEPKLERLFYTPDQRAHIEQARQAYLNPEAKPSQRPSPVQNAVTPTQRKPKVSAIIVLPDGQRQVRVNGRYQSLSDNRVQLDARGNVAKSNDVE</sequence>
<protein>
    <submittedName>
        <fullName evidence="3">Uncharacterized protein</fullName>
    </submittedName>
</protein>
<keyword evidence="4" id="KW-1185">Reference proteome</keyword>
<reference evidence="3 4" key="1">
    <citation type="journal article" date="2018" name="Environ. Microbiol.">
        <title>Genomes of ubiquitous marine and hypersaline Hydrogenovibrio, Thiomicrorhabdus and Thiomicrospira spp. encode a diversity of mechanisms to sustain chemolithoautotrophy in heterogeneous environments.</title>
        <authorList>
            <person name="Scott K.M."/>
            <person name="Williams J."/>
            <person name="Porter C.M.B."/>
            <person name="Russel S."/>
            <person name="Harmer T.L."/>
            <person name="Paul J.H."/>
            <person name="Antonen K.M."/>
            <person name="Bridges M.K."/>
            <person name="Camper G.J."/>
            <person name="Campla C.K."/>
            <person name="Casella L.G."/>
            <person name="Chase E."/>
            <person name="Conrad J.W."/>
            <person name="Cruz M.C."/>
            <person name="Dunlap D.S."/>
            <person name="Duran L."/>
            <person name="Fahsbender E.M."/>
            <person name="Goldsmith D.B."/>
            <person name="Keeley R.F."/>
            <person name="Kondoff M.R."/>
            <person name="Kussy B.I."/>
            <person name="Lane M.K."/>
            <person name="Lawler S."/>
            <person name="Leigh B.A."/>
            <person name="Lewis C."/>
            <person name="Lostal L.M."/>
            <person name="Marking D."/>
            <person name="Mancera P.A."/>
            <person name="McClenthan E.C."/>
            <person name="McIntyre E.A."/>
            <person name="Mine J.A."/>
            <person name="Modi S."/>
            <person name="Moore B.D."/>
            <person name="Morgan W.A."/>
            <person name="Nelson K.M."/>
            <person name="Nguyen K.N."/>
            <person name="Ogburn N."/>
            <person name="Parrino D.G."/>
            <person name="Pedapudi A.D."/>
            <person name="Pelham R.P."/>
            <person name="Preece A.M."/>
            <person name="Rampersad E.A."/>
            <person name="Richardson J.C."/>
            <person name="Rodgers C.M."/>
            <person name="Schaffer B.L."/>
            <person name="Sheridan N.E."/>
            <person name="Solone M.R."/>
            <person name="Staley Z.R."/>
            <person name="Tabuchi M."/>
            <person name="Waide R.J."/>
            <person name="Wanjugi P.W."/>
            <person name="Young S."/>
            <person name="Clum A."/>
            <person name="Daum C."/>
            <person name="Huntemann M."/>
            <person name="Ivanova N."/>
            <person name="Kyrpides N."/>
            <person name="Mikhailova N."/>
            <person name="Palaniappan K."/>
            <person name="Pillay M."/>
            <person name="Reddy T.B.K."/>
            <person name="Shapiro N."/>
            <person name="Stamatis D."/>
            <person name="Varghese N."/>
            <person name="Woyke T."/>
            <person name="Boden R."/>
            <person name="Freyermuth S.K."/>
            <person name="Kerfeld C.A."/>
        </authorList>
    </citation>
    <scope>NUCLEOTIDE SEQUENCE [LARGE SCALE GENOMIC DNA]</scope>
    <source>
        <strain evidence="3 4">JR-2</strain>
    </source>
</reference>
<proteinExistence type="predicted"/>
<name>A0A410H1T1_9GAMM</name>
<keyword evidence="2" id="KW-0732">Signal</keyword>
<feature type="signal peptide" evidence="2">
    <location>
        <begin position="1"/>
        <end position="21"/>
    </location>
</feature>
<accession>A0A410H1T1</accession>
<evidence type="ECO:0000256" key="2">
    <source>
        <dbReference type="SAM" id="SignalP"/>
    </source>
</evidence>
<gene>
    <name evidence="3" type="ORF">EPV75_03885</name>
</gene>